<protein>
    <submittedName>
        <fullName evidence="2">YeeC-like protein</fullName>
    </submittedName>
</protein>
<proteinExistence type="predicted"/>
<reference evidence="3" key="1">
    <citation type="submission" date="2015-02" db="EMBL/GenBank/DDBJ databases">
        <authorList>
            <person name="Lima A.O."/>
            <person name="Cabral A."/>
            <person name="Porto L.M."/>
            <person name="Silva M.A."/>
        </authorList>
    </citation>
    <scope>NUCLEOTIDE SEQUENCE [LARGE SCALE GENOMIC DNA]</scope>
    <source>
        <strain evidence="3">LAMA 915</strain>
    </source>
</reference>
<dbReference type="SMART" id="SM00974">
    <property type="entry name" value="T5orf172"/>
    <property type="match status" value="1"/>
</dbReference>
<dbReference type="Proteomes" id="UP000037446">
    <property type="component" value="Unassembled WGS sequence"/>
</dbReference>
<feature type="domain" description="Bacteriophage T5 Orf172 DNA-binding" evidence="1">
    <location>
        <begin position="278"/>
        <end position="372"/>
    </location>
</feature>
<dbReference type="Pfam" id="PF10544">
    <property type="entry name" value="T5orf172"/>
    <property type="match status" value="1"/>
</dbReference>
<evidence type="ECO:0000313" key="2">
    <source>
        <dbReference type="EMBL" id="KNH01898.1"/>
    </source>
</evidence>
<comment type="caution">
    <text evidence="2">The sequence shown here is derived from an EMBL/GenBank/DDBJ whole genome shotgun (WGS) entry which is preliminary data.</text>
</comment>
<gene>
    <name evidence="2" type="ORF">J121_97</name>
</gene>
<accession>A0A0L1KD81</accession>
<dbReference type="AlphaFoldDB" id="A0A0L1KD81"/>
<dbReference type="STRING" id="1306953.J121_97"/>
<evidence type="ECO:0000259" key="1">
    <source>
        <dbReference type="SMART" id="SM00974"/>
    </source>
</evidence>
<sequence length="393" mass="43986">MSNSDLDDLAGELADFAPAKKKQAAYTAREERIIAGFEDIVRFFEEHGRVPQHGEDRDIFERLNAVRLDRLRVQEGCRALLSDMDRHGILAEPDASPVDGADPDLDELASELANLGGEDDITQLRHVRSAEEKRAAEEIARRDKCHDFEKFKPLFEQVKQELTSGTRVTRPFELKAEIRPGAFFIVGGLITYVAEMDDIFTNAQGRTDARLRVIFDNGTESGMLMRSLQRQLHDDDAGRRITDPAPGPLFADRPEDGEAETGIIYVLRSKSDHPFVAEHRQVVHKIGVTSGAVETRISNAEKSSTYLLAGVDVVATYKVYGVNCQKLESLLHKVFAAAQLDLTIPDRFGHIVKPREWFVVPLSVIDDTVERIRDRSITSYRYSPTDGQLVANG</sequence>
<dbReference type="PATRIC" id="fig|1306953.7.peg.99"/>
<name>A0A0L1KD81_9SPHN</name>
<dbReference type="EMBL" id="JYNE01000025">
    <property type="protein sequence ID" value="KNH01898.1"/>
    <property type="molecule type" value="Genomic_DNA"/>
</dbReference>
<dbReference type="InterPro" id="IPR018306">
    <property type="entry name" value="Phage_T5_Orf172_DNA-bd"/>
</dbReference>
<evidence type="ECO:0000313" key="3">
    <source>
        <dbReference type="Proteomes" id="UP000037446"/>
    </source>
</evidence>
<organism evidence="2 3">
    <name type="scientific">Qipengyuania citrea LAMA 915</name>
    <dbReference type="NCBI Taxonomy" id="1306953"/>
    <lineage>
        <taxon>Bacteria</taxon>
        <taxon>Pseudomonadati</taxon>
        <taxon>Pseudomonadota</taxon>
        <taxon>Alphaproteobacteria</taxon>
        <taxon>Sphingomonadales</taxon>
        <taxon>Erythrobacteraceae</taxon>
        <taxon>Qipengyuania</taxon>
    </lineage>
</organism>